<dbReference type="AlphaFoldDB" id="A0A6A7MZC8"/>
<feature type="signal peptide" evidence="1">
    <location>
        <begin position="1"/>
        <end position="27"/>
    </location>
</feature>
<keyword evidence="3" id="KW-1185">Reference proteome</keyword>
<gene>
    <name evidence="2" type="ORF">GEV02_08215</name>
</gene>
<protein>
    <submittedName>
        <fullName evidence="2">Uncharacterized protein</fullName>
    </submittedName>
</protein>
<comment type="caution">
    <text evidence="2">The sequence shown here is derived from an EMBL/GenBank/DDBJ whole genome shotgun (WGS) entry which is preliminary data.</text>
</comment>
<reference evidence="2 3" key="1">
    <citation type="submission" date="2019-10" db="EMBL/GenBank/DDBJ databases">
        <title>Two novel species isolated from a subtropical stream in China.</title>
        <authorList>
            <person name="Lu H."/>
        </authorList>
    </citation>
    <scope>NUCLEOTIDE SEQUENCE [LARGE SCALE GENOMIC DNA]</scope>
    <source>
        <strain evidence="2 3">FT29W</strain>
    </source>
</reference>
<evidence type="ECO:0000256" key="1">
    <source>
        <dbReference type="SAM" id="SignalP"/>
    </source>
</evidence>
<keyword evidence="1" id="KW-0732">Signal</keyword>
<accession>A0A6A7MZC8</accession>
<feature type="chain" id="PRO_5025596953" evidence="1">
    <location>
        <begin position="28"/>
        <end position="173"/>
    </location>
</feature>
<proteinExistence type="predicted"/>
<organism evidence="2 3">
    <name type="scientific">Rugamonas aquatica</name>
    <dbReference type="NCBI Taxonomy" id="2743357"/>
    <lineage>
        <taxon>Bacteria</taxon>
        <taxon>Pseudomonadati</taxon>
        <taxon>Pseudomonadota</taxon>
        <taxon>Betaproteobacteria</taxon>
        <taxon>Burkholderiales</taxon>
        <taxon>Oxalobacteraceae</taxon>
        <taxon>Telluria group</taxon>
        <taxon>Rugamonas</taxon>
    </lineage>
</organism>
<dbReference type="Proteomes" id="UP000440498">
    <property type="component" value="Unassembled WGS sequence"/>
</dbReference>
<dbReference type="RefSeq" id="WP_152837588.1">
    <property type="nucleotide sequence ID" value="NZ_WHUG01000003.1"/>
</dbReference>
<evidence type="ECO:0000313" key="3">
    <source>
        <dbReference type="Proteomes" id="UP000440498"/>
    </source>
</evidence>
<sequence length="173" mass="18562">METKVNLNRFLSCVMAAAVLAAAGAQASGMGQVCAKLAKEKGPAAFLVDQKGELVNGPVSFGRYAAPPDRVSDYEIAATPYRLLLIPRKIVASSVECNMCVQLKKVAASCRNATTYEIGIGLSFSKPGGIRPFKQEANFNLQFDDPDDVYPPAVKLNFTPKITGELYDPASKK</sequence>
<dbReference type="EMBL" id="WHUG01000003">
    <property type="protein sequence ID" value="MQA38129.1"/>
    <property type="molecule type" value="Genomic_DNA"/>
</dbReference>
<evidence type="ECO:0000313" key="2">
    <source>
        <dbReference type="EMBL" id="MQA38129.1"/>
    </source>
</evidence>
<name>A0A6A7MZC8_9BURK</name>